<evidence type="ECO:0000313" key="2">
    <source>
        <dbReference type="Proteomes" id="UP000579812"/>
    </source>
</evidence>
<reference evidence="1 2" key="1">
    <citation type="submission" date="2020-04" db="EMBL/GenBank/DDBJ databases">
        <title>Chromosome-level genome assembly of a cyprinid fish Onychostoma macrolepis by integration of Nanopore Sequencing, Bionano and Hi-C technology.</title>
        <authorList>
            <person name="Wang D."/>
        </authorList>
    </citation>
    <scope>NUCLEOTIDE SEQUENCE [LARGE SCALE GENOMIC DNA]</scope>
    <source>
        <strain evidence="1">SWU-2019</strain>
        <tissue evidence="1">Muscle</tissue>
    </source>
</reference>
<evidence type="ECO:0008006" key="3">
    <source>
        <dbReference type="Google" id="ProtNLM"/>
    </source>
</evidence>
<name>A0A7J6CR44_9TELE</name>
<keyword evidence="2" id="KW-1185">Reference proteome</keyword>
<dbReference type="EMBL" id="JAAMOB010000008">
    <property type="protein sequence ID" value="KAF4109591.1"/>
    <property type="molecule type" value="Genomic_DNA"/>
</dbReference>
<accession>A0A7J6CR44</accession>
<dbReference type="Proteomes" id="UP000579812">
    <property type="component" value="Unassembled WGS sequence"/>
</dbReference>
<organism evidence="1 2">
    <name type="scientific">Onychostoma macrolepis</name>
    <dbReference type="NCBI Taxonomy" id="369639"/>
    <lineage>
        <taxon>Eukaryota</taxon>
        <taxon>Metazoa</taxon>
        <taxon>Chordata</taxon>
        <taxon>Craniata</taxon>
        <taxon>Vertebrata</taxon>
        <taxon>Euteleostomi</taxon>
        <taxon>Actinopterygii</taxon>
        <taxon>Neopterygii</taxon>
        <taxon>Teleostei</taxon>
        <taxon>Ostariophysi</taxon>
        <taxon>Cypriniformes</taxon>
        <taxon>Cyprinidae</taxon>
        <taxon>Acrossocheilinae</taxon>
        <taxon>Onychostoma</taxon>
    </lineage>
</organism>
<evidence type="ECO:0000313" key="1">
    <source>
        <dbReference type="EMBL" id="KAF4109591.1"/>
    </source>
</evidence>
<gene>
    <name evidence="1" type="ORF">G5714_008843</name>
</gene>
<sequence length="1177" mass="142595">MTATEAQLDVAPEAHGDDFDEKKIQGRCEDLYRFRLQLRCLRMWSNSLRLLSQARCNDRRRALSKALYALRWAVNMHHAQSDAVERRRSAFLLCRSFYQWKNHYESRHLKISRHHERNTDALRKRLIQPRRTSVLMSTCSTCRNLHVLRTAVIHHHLSVLYKHWLLWRQMCLRRFSGRQQEWWACVWWDRRLQSRAWTMWTLTWQRTQLATHQYRRYLLSSAWKYWKIRNSQKRLEKLIQSIQRSNLLHSFHLWKKRAETCQKDREKQFVLSRRTLHSWHCYVQKKKLTRFSARAQWMLSRRMLAVTFRKWRDVSDRMQDTRRCLERVRLLQEKGRMQATFAIWLQSAGVRKELRRIRENSQRAQLSWCLSAWRALAQRSALLQRYCLQRNALTLKTCLQHWSRSLQLHTLRKHFLIQQSHTRQKNTGRGKIVAHMVEVFRWKTDISAEGLSTRLLLHNTLQKWTEILEKHQLAKSHRSAHDRALQRAVLLEWYRHTQAGFSDGVLLFADRLAHLHPSSSASSPSGPLMSTAVPQVVLLRVVGRMMHPELSLAFSQWRSLVHTNRERRLQADLCRNSRRCEELTVLFRVWRAQTQMHRRAVRHWERRVIFQSVIQWKQMVWQSLKKHMLEQQAAVSHDISLLTHCFSTWTRLAIGPHCKWQKCAVERMKSRTERHRLNVSFSTWVTCVRQRQNARAFYNLTLQKSVFLGWLRSVQVCKQRQALALFFAHYRLLGVCFCQWRIICAQQRLANSKAQHTLHLRAKAILQQWRKHTHFRARRHSLLCEYEERRTTVMKRRTFLMWNQAVEHFRGAQHYHQRALKHRCFSQWLHELRHQSELLCVSRELEEVWTQRAVSHLHLIRLCLSVWRERLAERKRARLAVHITQSRKQRNTFLCWKTAFRQRLRSRDHWTQTQQRRVLLAWHRRTVSAQRLRYREAWFQYSREMRLQAAVFMQWRRALIQGQQRQCALESLLIIYQSRASDQASAATEPKTITAFNYRLLHKWFRHWTHSRDLLKTADMFCMKKKRNEARFVLRAWSLWAKERKAQRQMGEAVSLWLEGRAVSRSFHQWVKVHQQQQKTSRHTRTQLSHSITAVERRGEQGLTRLYWTCWKNQTEASLLYTQQYERSVLQRAWLTWRKRRIRNRVSADCSATFNNMLLAEVLRVWWQRAQRADFEP</sequence>
<protein>
    <recommendedName>
        <fullName evidence="3">Sfi1 spindle body domain-containing protein</fullName>
    </recommendedName>
</protein>
<comment type="caution">
    <text evidence="1">The sequence shown here is derived from an EMBL/GenBank/DDBJ whole genome shotgun (WGS) entry which is preliminary data.</text>
</comment>
<dbReference type="AlphaFoldDB" id="A0A7J6CR44"/>
<proteinExistence type="predicted"/>